<dbReference type="SUPFAM" id="SSF52833">
    <property type="entry name" value="Thioredoxin-like"/>
    <property type="match status" value="1"/>
</dbReference>
<evidence type="ECO:0000256" key="3">
    <source>
        <dbReference type="ARBA" id="ARBA00023157"/>
    </source>
</evidence>
<gene>
    <name evidence="7" type="primary">tlpA_2</name>
    <name evidence="7" type="ORF">OCH7691_02448</name>
</gene>
<dbReference type="GO" id="GO:0017004">
    <property type="term" value="P:cytochrome complex assembly"/>
    <property type="evidence" value="ECO:0007669"/>
    <property type="project" value="UniProtKB-KW"/>
</dbReference>
<dbReference type="InterPro" id="IPR036249">
    <property type="entry name" value="Thioredoxin-like_sf"/>
</dbReference>
<dbReference type="EMBL" id="FWFR01000002">
    <property type="protein sequence ID" value="SLN56390.1"/>
    <property type="molecule type" value="Genomic_DNA"/>
</dbReference>
<evidence type="ECO:0000256" key="1">
    <source>
        <dbReference type="ARBA" id="ARBA00004196"/>
    </source>
</evidence>
<keyword evidence="5" id="KW-0732">Signal</keyword>
<dbReference type="PROSITE" id="PS51257">
    <property type="entry name" value="PROKAR_LIPOPROTEIN"/>
    <property type="match status" value="1"/>
</dbReference>
<dbReference type="PANTHER" id="PTHR42852">
    <property type="entry name" value="THIOL:DISULFIDE INTERCHANGE PROTEIN DSBE"/>
    <property type="match status" value="1"/>
</dbReference>
<keyword evidence="4" id="KW-0676">Redox-active center</keyword>
<organism evidence="7 8">
    <name type="scientific">Oceanibacterium hippocampi</name>
    <dbReference type="NCBI Taxonomy" id="745714"/>
    <lineage>
        <taxon>Bacteria</taxon>
        <taxon>Pseudomonadati</taxon>
        <taxon>Pseudomonadota</taxon>
        <taxon>Alphaproteobacteria</taxon>
        <taxon>Sneathiellales</taxon>
        <taxon>Sneathiellaceae</taxon>
        <taxon>Oceanibacterium</taxon>
    </lineage>
</organism>
<dbReference type="InterPro" id="IPR000866">
    <property type="entry name" value="AhpC/TSA"/>
</dbReference>
<dbReference type="GO" id="GO:0030313">
    <property type="term" value="C:cell envelope"/>
    <property type="evidence" value="ECO:0007669"/>
    <property type="project" value="UniProtKB-SubCell"/>
</dbReference>
<dbReference type="AlphaFoldDB" id="A0A1Y5T5K2"/>
<accession>A0A1Y5T5K2</accession>
<dbReference type="GO" id="GO:0015036">
    <property type="term" value="F:disulfide oxidoreductase activity"/>
    <property type="evidence" value="ECO:0007669"/>
    <property type="project" value="UniProtKB-ARBA"/>
</dbReference>
<feature type="domain" description="Thioredoxin" evidence="6">
    <location>
        <begin position="14"/>
        <end position="194"/>
    </location>
</feature>
<keyword evidence="2" id="KW-0201">Cytochrome c-type biogenesis</keyword>
<evidence type="ECO:0000313" key="8">
    <source>
        <dbReference type="Proteomes" id="UP000193200"/>
    </source>
</evidence>
<dbReference type="GO" id="GO:0016209">
    <property type="term" value="F:antioxidant activity"/>
    <property type="evidence" value="ECO:0007669"/>
    <property type="project" value="InterPro"/>
</dbReference>
<evidence type="ECO:0000256" key="2">
    <source>
        <dbReference type="ARBA" id="ARBA00022748"/>
    </source>
</evidence>
<name>A0A1Y5T5K2_9PROT</name>
<protein>
    <submittedName>
        <fullName evidence="7">Thiol:disulfide interchange protein TlpA</fullName>
    </submittedName>
</protein>
<reference evidence="7 8" key="1">
    <citation type="submission" date="2017-03" db="EMBL/GenBank/DDBJ databases">
        <authorList>
            <person name="Afonso C.L."/>
            <person name="Miller P.J."/>
            <person name="Scott M.A."/>
            <person name="Spackman E."/>
            <person name="Goraichik I."/>
            <person name="Dimitrov K.M."/>
            <person name="Suarez D.L."/>
            <person name="Swayne D.E."/>
        </authorList>
    </citation>
    <scope>NUCLEOTIDE SEQUENCE [LARGE SCALE GENOMIC DNA]</scope>
    <source>
        <strain evidence="7 8">CECT 7691</strain>
    </source>
</reference>
<dbReference type="PANTHER" id="PTHR42852:SF6">
    <property type="entry name" value="THIOL:DISULFIDE INTERCHANGE PROTEIN DSBE"/>
    <property type="match status" value="1"/>
</dbReference>
<dbReference type="PROSITE" id="PS00194">
    <property type="entry name" value="THIOREDOXIN_1"/>
    <property type="match status" value="1"/>
</dbReference>
<proteinExistence type="predicted"/>
<comment type="subcellular location">
    <subcellularLocation>
        <location evidence="1">Cell envelope</location>
    </subcellularLocation>
</comment>
<dbReference type="Gene3D" id="3.40.30.10">
    <property type="entry name" value="Glutaredoxin"/>
    <property type="match status" value="1"/>
</dbReference>
<dbReference type="Pfam" id="PF00578">
    <property type="entry name" value="AhpC-TSA"/>
    <property type="match status" value="1"/>
</dbReference>
<dbReference type="InParanoid" id="A0A1Y5T5K2"/>
<sequence length="205" mass="22073">MMVRHTAAGFAVLALAACAAPSQHAGGSAPPRLDGESGQYTLLKSVRPARLTPFTTAAGETVDLGHFRGKVVLLSFWASWCAPCLYEMPLLDRLAREMAGADLAVVPVSIDERGLPAAAAFYRAHGLRDLGIYLDPDQRTAYFDGTNRNDAEFALYGLPISYILDRQGRVMGYITGAVDWQSDAAARLLRHYLAVDDAGAARTSE</sequence>
<evidence type="ECO:0000256" key="4">
    <source>
        <dbReference type="ARBA" id="ARBA00023284"/>
    </source>
</evidence>
<dbReference type="CDD" id="cd02966">
    <property type="entry name" value="TlpA_like_family"/>
    <property type="match status" value="1"/>
</dbReference>
<feature type="chain" id="PRO_5012576852" evidence="5">
    <location>
        <begin position="26"/>
        <end position="205"/>
    </location>
</feature>
<dbReference type="InterPro" id="IPR013766">
    <property type="entry name" value="Thioredoxin_domain"/>
</dbReference>
<dbReference type="InterPro" id="IPR050553">
    <property type="entry name" value="Thioredoxin_ResA/DsbE_sf"/>
</dbReference>
<evidence type="ECO:0000256" key="5">
    <source>
        <dbReference type="SAM" id="SignalP"/>
    </source>
</evidence>
<evidence type="ECO:0000313" key="7">
    <source>
        <dbReference type="EMBL" id="SLN56390.1"/>
    </source>
</evidence>
<feature type="signal peptide" evidence="5">
    <location>
        <begin position="1"/>
        <end position="25"/>
    </location>
</feature>
<keyword evidence="3" id="KW-1015">Disulfide bond</keyword>
<keyword evidence="8" id="KW-1185">Reference proteome</keyword>
<dbReference type="PROSITE" id="PS51352">
    <property type="entry name" value="THIOREDOXIN_2"/>
    <property type="match status" value="1"/>
</dbReference>
<evidence type="ECO:0000259" key="6">
    <source>
        <dbReference type="PROSITE" id="PS51352"/>
    </source>
</evidence>
<dbReference type="InterPro" id="IPR017937">
    <property type="entry name" value="Thioredoxin_CS"/>
</dbReference>
<dbReference type="RefSeq" id="WP_176245028.1">
    <property type="nucleotide sequence ID" value="NZ_FWFR01000002.1"/>
</dbReference>
<dbReference type="Proteomes" id="UP000193200">
    <property type="component" value="Unassembled WGS sequence"/>
</dbReference>